<dbReference type="EMBL" id="VLLN01000018">
    <property type="protein sequence ID" value="TWJ18058.1"/>
    <property type="molecule type" value="Genomic_DNA"/>
</dbReference>
<accession>A0A562VJL0</accession>
<evidence type="ECO:0000256" key="2">
    <source>
        <dbReference type="ARBA" id="ARBA00007703"/>
    </source>
</evidence>
<evidence type="ECO:0000313" key="5">
    <source>
        <dbReference type="EMBL" id="TWJ18058.1"/>
    </source>
</evidence>
<dbReference type="InterPro" id="IPR007809">
    <property type="entry name" value="FlgN-like"/>
</dbReference>
<protein>
    <submittedName>
        <fullName evidence="5">FlgN protein</fullName>
    </submittedName>
</protein>
<dbReference type="Gene3D" id="1.20.58.300">
    <property type="entry name" value="FlgN-like"/>
    <property type="match status" value="1"/>
</dbReference>
<dbReference type="OrthoDB" id="9985928at2"/>
<dbReference type="AlphaFoldDB" id="A0A562VJL0"/>
<sequence length="166" mass="18580">MAESVLELINSLTENDRIVQELLQLLEEEQQNVAQLQGDRVEELAGRIRDLLGRLEAAASDIRRILARLAREAGLRDGATLSLIIPLLALPHRAVLEELRARLMERGELVNRLLEFNRELLSGGLQAVNNALDFFKSVMTTRRTTYGDQGKLLDGSNGVRLVNREA</sequence>
<dbReference type="Pfam" id="PF05130">
    <property type="entry name" value="FlgN"/>
    <property type="match status" value="1"/>
</dbReference>
<keyword evidence="4" id="KW-0175">Coiled coil</keyword>
<proteinExistence type="inferred from homology"/>
<comment type="similarity">
    <text evidence="2">Belongs to the FlgN family.</text>
</comment>
<name>A0A562VJL0_9BACT</name>
<dbReference type="GO" id="GO:0044780">
    <property type="term" value="P:bacterial-type flagellum assembly"/>
    <property type="evidence" value="ECO:0007669"/>
    <property type="project" value="InterPro"/>
</dbReference>
<comment type="function">
    <text evidence="1">Required for the efficient initiation of filament assembly.</text>
</comment>
<evidence type="ECO:0000256" key="1">
    <source>
        <dbReference type="ARBA" id="ARBA00002397"/>
    </source>
</evidence>
<keyword evidence="3" id="KW-1005">Bacterial flagellum biogenesis</keyword>
<evidence type="ECO:0000256" key="4">
    <source>
        <dbReference type="SAM" id="Coils"/>
    </source>
</evidence>
<dbReference type="Proteomes" id="UP000319449">
    <property type="component" value="Unassembled WGS sequence"/>
</dbReference>
<gene>
    <name evidence="5" type="ORF">JN12_02819</name>
</gene>
<organism evidence="5 6">
    <name type="scientific">Geobacter argillaceus</name>
    <dbReference type="NCBI Taxonomy" id="345631"/>
    <lineage>
        <taxon>Bacteria</taxon>
        <taxon>Pseudomonadati</taxon>
        <taxon>Thermodesulfobacteriota</taxon>
        <taxon>Desulfuromonadia</taxon>
        <taxon>Geobacterales</taxon>
        <taxon>Geobacteraceae</taxon>
        <taxon>Geobacter</taxon>
    </lineage>
</organism>
<keyword evidence="6" id="KW-1185">Reference proteome</keyword>
<dbReference type="InterPro" id="IPR036679">
    <property type="entry name" value="FlgN-like_sf"/>
</dbReference>
<comment type="caution">
    <text evidence="5">The sequence shown here is derived from an EMBL/GenBank/DDBJ whole genome shotgun (WGS) entry which is preliminary data.</text>
</comment>
<dbReference type="SUPFAM" id="SSF140566">
    <property type="entry name" value="FlgN-like"/>
    <property type="match status" value="1"/>
</dbReference>
<dbReference type="RefSeq" id="WP_145023840.1">
    <property type="nucleotide sequence ID" value="NZ_VLLN01000018.1"/>
</dbReference>
<reference evidence="5 6" key="1">
    <citation type="submission" date="2019-07" db="EMBL/GenBank/DDBJ databases">
        <title>Genomic Encyclopedia of Archaeal and Bacterial Type Strains, Phase II (KMG-II): from individual species to whole genera.</title>
        <authorList>
            <person name="Goeker M."/>
        </authorList>
    </citation>
    <scope>NUCLEOTIDE SEQUENCE [LARGE SCALE GENOMIC DNA]</scope>
    <source>
        <strain evidence="5 6">ATCC BAA-1139</strain>
    </source>
</reference>
<evidence type="ECO:0000256" key="3">
    <source>
        <dbReference type="ARBA" id="ARBA00022795"/>
    </source>
</evidence>
<evidence type="ECO:0000313" key="6">
    <source>
        <dbReference type="Proteomes" id="UP000319449"/>
    </source>
</evidence>
<feature type="coiled-coil region" evidence="4">
    <location>
        <begin position="9"/>
        <end position="72"/>
    </location>
</feature>